<dbReference type="EnsemblMetazoa" id="XM_024229545.1">
    <property type="protein sequence ID" value="XP_024085313.1"/>
    <property type="gene ID" value="LOC112127944"/>
</dbReference>
<evidence type="ECO:0000313" key="1">
    <source>
        <dbReference type="EnsemblMetazoa" id="XP_024085313.1"/>
    </source>
</evidence>
<keyword evidence="2" id="KW-1185">Reference proteome</keyword>
<dbReference type="GeneID" id="112127944"/>
<reference evidence="1" key="1">
    <citation type="submission" date="2022-01" db="UniProtKB">
        <authorList>
            <consortium name="EnsemblMetazoa"/>
        </authorList>
    </citation>
    <scope>IDENTIFICATION</scope>
</reference>
<sequence length="109" mass="12364">MKIKGLRGESYITTRSWGNAMDQKSPGKLHSSTPKLGFHIYILGRNAPRCYVSLDNSCTLETDKEHIIIVTPLKRCSNSFSKINRQVNIDVQTTIIDVYIMSTFLEIKS</sequence>
<organism evidence="1 2">
    <name type="scientific">Cimex lectularius</name>
    <name type="common">Bed bug</name>
    <name type="synonym">Acanthia lectularia</name>
    <dbReference type="NCBI Taxonomy" id="79782"/>
    <lineage>
        <taxon>Eukaryota</taxon>
        <taxon>Metazoa</taxon>
        <taxon>Ecdysozoa</taxon>
        <taxon>Arthropoda</taxon>
        <taxon>Hexapoda</taxon>
        <taxon>Insecta</taxon>
        <taxon>Pterygota</taxon>
        <taxon>Neoptera</taxon>
        <taxon>Paraneoptera</taxon>
        <taxon>Hemiptera</taxon>
        <taxon>Heteroptera</taxon>
        <taxon>Panheteroptera</taxon>
        <taxon>Cimicomorpha</taxon>
        <taxon>Cimicidae</taxon>
        <taxon>Cimex</taxon>
    </lineage>
</organism>
<evidence type="ECO:0000313" key="2">
    <source>
        <dbReference type="Proteomes" id="UP000494040"/>
    </source>
</evidence>
<dbReference type="AlphaFoldDB" id="A0A8I6SLB1"/>
<proteinExistence type="predicted"/>
<dbReference type="Proteomes" id="UP000494040">
    <property type="component" value="Unassembled WGS sequence"/>
</dbReference>
<protein>
    <submittedName>
        <fullName evidence="1">Uncharacterized protein</fullName>
    </submittedName>
</protein>
<accession>A0A8I6SLB1</accession>
<dbReference type="RefSeq" id="XP_024085313.1">
    <property type="nucleotide sequence ID" value="XM_024229545.1"/>
</dbReference>
<name>A0A8I6SLB1_CIMLE</name>
<dbReference type="KEGG" id="clec:112127944"/>